<dbReference type="Proteomes" id="UP001056035">
    <property type="component" value="Chromosome"/>
</dbReference>
<evidence type="ECO:0000313" key="1">
    <source>
        <dbReference type="EMBL" id="UTI66083.1"/>
    </source>
</evidence>
<sequence length="363" mass="37301">MSLTDMPPPLAGPGSDPDPALVEALALAMDAHDAARDGAFPEAAWALLDAAGLAGFSTDGVPVADELAAVRAAGRADVSLGRLLDGHLNGVQRLLVQVDPAVAGPELAAVRDGRVRVGVWGADPGPGEGEPARLRAGAPVLDGVKTFCSGAGGLQRAFVLARGPGDERPVRLAYVDLTAGTTVDRAWYGGEGMRGSASHRVCFDGAPVLWTADAPAALMAQPWFAQDGLRTAAGWAGGADAVVDGTLAVLRAKGGAGPVEELAVARLLAARRATDLWLAAAAEAVETRATDLADTTLLARSEIAAAVRAILDESSRVLGARPFATGGRIERARRDLLTYLLQHRLEPPLTALGRRTLDADPPA</sequence>
<gene>
    <name evidence="1" type="ORF">NBH00_07725</name>
</gene>
<dbReference type="InterPro" id="IPR009100">
    <property type="entry name" value="AcylCoA_DH/oxidase_NM_dom_sf"/>
</dbReference>
<dbReference type="InterPro" id="IPR046373">
    <property type="entry name" value="Acyl-CoA_Oxase/DH_mid-dom_sf"/>
</dbReference>
<dbReference type="EMBL" id="CP098502">
    <property type="protein sequence ID" value="UTI66083.1"/>
    <property type="molecule type" value="Genomic_DNA"/>
</dbReference>
<evidence type="ECO:0000313" key="2">
    <source>
        <dbReference type="Proteomes" id="UP001056035"/>
    </source>
</evidence>
<proteinExistence type="predicted"/>
<dbReference type="RefSeq" id="WP_254572761.1">
    <property type="nucleotide sequence ID" value="NZ_CP098502.1"/>
</dbReference>
<dbReference type="SUPFAM" id="SSF56645">
    <property type="entry name" value="Acyl-CoA dehydrogenase NM domain-like"/>
    <property type="match status" value="1"/>
</dbReference>
<reference evidence="1 2" key="1">
    <citation type="submission" date="2022-06" db="EMBL/GenBank/DDBJ databases">
        <title>Paraconexibacter antarcticus.</title>
        <authorList>
            <person name="Kim C.S."/>
        </authorList>
    </citation>
    <scope>NUCLEOTIDE SEQUENCE [LARGE SCALE GENOMIC DNA]</scope>
    <source>
        <strain evidence="1 2">02-257</strain>
    </source>
</reference>
<name>A0ABY5DVQ1_9ACTN</name>
<accession>A0ABY5DVQ1</accession>
<protein>
    <submittedName>
        <fullName evidence="1">Acyl-CoA dehydrogenase</fullName>
    </submittedName>
</protein>
<organism evidence="1 2">
    <name type="scientific">Paraconexibacter antarcticus</name>
    <dbReference type="NCBI Taxonomy" id="2949664"/>
    <lineage>
        <taxon>Bacteria</taxon>
        <taxon>Bacillati</taxon>
        <taxon>Actinomycetota</taxon>
        <taxon>Thermoleophilia</taxon>
        <taxon>Solirubrobacterales</taxon>
        <taxon>Paraconexibacteraceae</taxon>
        <taxon>Paraconexibacter</taxon>
    </lineage>
</organism>
<keyword evidence="2" id="KW-1185">Reference proteome</keyword>
<dbReference type="Gene3D" id="2.40.110.10">
    <property type="entry name" value="Butyryl-CoA Dehydrogenase, subunit A, domain 2"/>
    <property type="match status" value="1"/>
</dbReference>